<proteinExistence type="predicted"/>
<name>A0ABY8BKK2_9BURK</name>
<dbReference type="Proteomes" id="UP001216510">
    <property type="component" value="Chromosome"/>
</dbReference>
<evidence type="ECO:0000313" key="3">
    <source>
        <dbReference type="Proteomes" id="UP001216510"/>
    </source>
</evidence>
<feature type="transmembrane region" description="Helical" evidence="1">
    <location>
        <begin position="58"/>
        <end position="79"/>
    </location>
</feature>
<gene>
    <name evidence="2" type="ORF">PX653_11990</name>
</gene>
<keyword evidence="3" id="KW-1185">Reference proteome</keyword>
<dbReference type="RefSeq" id="WP_277418094.1">
    <property type="nucleotide sequence ID" value="NZ_CP119083.1"/>
</dbReference>
<protein>
    <submittedName>
        <fullName evidence="2">Uncharacterized protein</fullName>
    </submittedName>
</protein>
<evidence type="ECO:0000313" key="2">
    <source>
        <dbReference type="EMBL" id="WEF35436.1"/>
    </source>
</evidence>
<keyword evidence="1" id="KW-0472">Membrane</keyword>
<organism evidence="2 3">
    <name type="scientific">Pseudoduganella chitinolytica</name>
    <dbReference type="NCBI Taxonomy" id="34070"/>
    <lineage>
        <taxon>Bacteria</taxon>
        <taxon>Pseudomonadati</taxon>
        <taxon>Pseudomonadota</taxon>
        <taxon>Betaproteobacteria</taxon>
        <taxon>Burkholderiales</taxon>
        <taxon>Oxalobacteraceae</taxon>
        <taxon>Telluria group</taxon>
        <taxon>Pseudoduganella</taxon>
    </lineage>
</organism>
<feature type="transmembrane region" description="Helical" evidence="1">
    <location>
        <begin position="86"/>
        <end position="112"/>
    </location>
</feature>
<reference evidence="2 3" key="1">
    <citation type="submission" date="2023-02" db="EMBL/GenBank/DDBJ databases">
        <title>Gemone sequence of Telluria chitinolytica ACM 3522T.</title>
        <authorList>
            <person name="Frediansyah A."/>
            <person name="Miess H."/>
            <person name="Gross H."/>
        </authorList>
    </citation>
    <scope>NUCLEOTIDE SEQUENCE [LARGE SCALE GENOMIC DNA]</scope>
    <source>
        <strain evidence="2 3">ACM 3522</strain>
    </source>
</reference>
<keyword evidence="1" id="KW-0812">Transmembrane</keyword>
<keyword evidence="1" id="KW-1133">Transmembrane helix</keyword>
<evidence type="ECO:0000256" key="1">
    <source>
        <dbReference type="SAM" id="Phobius"/>
    </source>
</evidence>
<accession>A0ABY8BKK2</accession>
<dbReference type="EMBL" id="CP119083">
    <property type="protein sequence ID" value="WEF35436.1"/>
    <property type="molecule type" value="Genomic_DNA"/>
</dbReference>
<dbReference type="Gene3D" id="3.30.70.2520">
    <property type="match status" value="1"/>
</dbReference>
<feature type="transmembrane region" description="Helical" evidence="1">
    <location>
        <begin position="33"/>
        <end position="52"/>
    </location>
</feature>
<sequence>MSARRVVDCDTPNTPPGPGGDDFFTWVCRQQDVGWIAAILVAAIAVLVVAIVGLVEAISIMLAAAVGFLGVPPIGWIIAAGIFAAIAALAIIIVALAAVIAALVALLGFIIANPHPTPGQIVAAVTNFAFTVGLQDVMRSILVGLFNSAYPLLTKTAIGWKIMDTYGYAADDHCQKVAPYEFAFDVGDETAGGYLAFIDEVLAIFDDLYGRRLAVATLLAIRYTSRTEALLGMSKFTFTCHIEIPMIRDLAGNAEFIDRVQRAARAHGGVPHWGQLMDGYDARDILDLHGADLALWRRQLTTLIRTGGGRRNTFSNAFTMTCNLEPLDDTPLATVRLAVTVGDDSLGDTDWLRHDVSADFAIVTLLDGSVVEVSLNEGAEWRAGSTHERDVAMPAGTVWGDVRTVAIRHQAAGDDVNADNWTMNTIVISAILGTGEVREMFRHSATPIWQFRKNEQQVWQHDFV</sequence>